<reference evidence="1" key="1">
    <citation type="submission" date="2020-03" db="EMBL/GenBank/DDBJ databases">
        <title>The deep terrestrial virosphere.</title>
        <authorList>
            <person name="Holmfeldt K."/>
            <person name="Nilsson E."/>
            <person name="Simone D."/>
            <person name="Lopez-Fernandez M."/>
            <person name="Wu X."/>
            <person name="de Brujin I."/>
            <person name="Lundin D."/>
            <person name="Andersson A."/>
            <person name="Bertilsson S."/>
            <person name="Dopson M."/>
        </authorList>
    </citation>
    <scope>NUCLEOTIDE SEQUENCE</scope>
    <source>
        <strain evidence="1">TM448A06544</strain>
    </source>
</reference>
<sequence length="102" mass="11670">MEPLFYHYGYRHEKPIVTVCLVKKGRQFGRGLALCSKLDYPNSSIGTVKARGRAIKAITRKANDLPIDRDEAIRLLFEADAPPFKFKAEFPAKLTEYERVLI</sequence>
<dbReference type="EMBL" id="MT144563">
    <property type="protein sequence ID" value="QJA55054.1"/>
    <property type="molecule type" value="Genomic_DNA"/>
</dbReference>
<name>A0A6H2A5G3_9ZZZZ</name>
<accession>A0A6H2A5G3</accession>
<dbReference type="AlphaFoldDB" id="A0A6H2A5G3"/>
<protein>
    <submittedName>
        <fullName evidence="1">Uncharacterized protein</fullName>
    </submittedName>
</protein>
<gene>
    <name evidence="1" type="ORF">TM448A06544_0004</name>
</gene>
<proteinExistence type="predicted"/>
<organism evidence="1">
    <name type="scientific">viral metagenome</name>
    <dbReference type="NCBI Taxonomy" id="1070528"/>
    <lineage>
        <taxon>unclassified sequences</taxon>
        <taxon>metagenomes</taxon>
        <taxon>organismal metagenomes</taxon>
    </lineage>
</organism>
<evidence type="ECO:0000313" key="1">
    <source>
        <dbReference type="EMBL" id="QJA55054.1"/>
    </source>
</evidence>